<dbReference type="Pfam" id="PF01551">
    <property type="entry name" value="Peptidase_M23"/>
    <property type="match status" value="1"/>
</dbReference>
<dbReference type="PANTHER" id="PTHR21666">
    <property type="entry name" value="PEPTIDASE-RELATED"/>
    <property type="match status" value="1"/>
</dbReference>
<comment type="caution">
    <text evidence="5">The sequence shown here is derived from an EMBL/GenBank/DDBJ whole genome shotgun (WGS) entry which is preliminary data.</text>
</comment>
<evidence type="ECO:0000256" key="2">
    <source>
        <dbReference type="SAM" id="MobiDB-lite"/>
    </source>
</evidence>
<feature type="domain" description="M23ase beta-sheet core" evidence="4">
    <location>
        <begin position="105"/>
        <end position="192"/>
    </location>
</feature>
<feature type="region of interest" description="Disordered" evidence="2">
    <location>
        <begin position="54"/>
        <end position="76"/>
    </location>
</feature>
<evidence type="ECO:0000256" key="1">
    <source>
        <dbReference type="ARBA" id="ARBA00022729"/>
    </source>
</evidence>
<gene>
    <name evidence="5" type="ORF">GCM10022262_10830</name>
</gene>
<dbReference type="SUPFAM" id="SSF51261">
    <property type="entry name" value="Duplicated hybrid motif"/>
    <property type="match status" value="1"/>
</dbReference>
<proteinExistence type="predicted"/>
<keyword evidence="1 3" id="KW-0732">Signal</keyword>
<dbReference type="CDD" id="cd12797">
    <property type="entry name" value="M23_peptidase"/>
    <property type="match status" value="1"/>
</dbReference>
<protein>
    <recommendedName>
        <fullName evidence="4">M23ase beta-sheet core domain-containing protein</fullName>
    </recommendedName>
</protein>
<feature type="signal peptide" evidence="3">
    <location>
        <begin position="1"/>
        <end position="37"/>
    </location>
</feature>
<dbReference type="InterPro" id="IPR011055">
    <property type="entry name" value="Dup_hybrid_motif"/>
</dbReference>
<dbReference type="InterPro" id="IPR050570">
    <property type="entry name" value="Cell_wall_metabolism_enzyme"/>
</dbReference>
<feature type="chain" id="PRO_5046458292" description="M23ase beta-sheet core domain-containing protein" evidence="3">
    <location>
        <begin position="38"/>
        <end position="222"/>
    </location>
</feature>
<dbReference type="Gene3D" id="2.70.70.10">
    <property type="entry name" value="Glucose Permease (Domain IIA)"/>
    <property type="match status" value="1"/>
</dbReference>
<dbReference type="PANTHER" id="PTHR21666:SF289">
    <property type="entry name" value="L-ALA--D-GLU ENDOPEPTIDASE"/>
    <property type="match status" value="1"/>
</dbReference>
<dbReference type="InterPro" id="IPR016047">
    <property type="entry name" value="M23ase_b-sheet_dom"/>
</dbReference>
<evidence type="ECO:0000313" key="5">
    <source>
        <dbReference type="EMBL" id="GAA4286724.1"/>
    </source>
</evidence>
<sequence length="222" mass="22257">MPTVRPGGRARALARRHAVLLPLLAALGLATAAAASAHPPAGVARPSADAGAPAAEAASAGAAPGERPAAGPTRIGSATSYVWPTGGPADVLRAFDEPSAPWAPGHRGVDLKLDLGSEVLAAADGVVVFAGTVVDRPVVSIEHADGIRTTYEPVRPSVRPGQRVAAGEPVGRLDGLHCLVLPPGGCLHLGARTGPQTYVDPLRLLGADVVIRLLPDGEDAAG</sequence>
<reference evidence="6" key="1">
    <citation type="journal article" date="2019" name="Int. J. Syst. Evol. Microbiol.">
        <title>The Global Catalogue of Microorganisms (GCM) 10K type strain sequencing project: providing services to taxonomists for standard genome sequencing and annotation.</title>
        <authorList>
            <consortium name="The Broad Institute Genomics Platform"/>
            <consortium name="The Broad Institute Genome Sequencing Center for Infectious Disease"/>
            <person name="Wu L."/>
            <person name="Ma J."/>
        </authorList>
    </citation>
    <scope>NUCLEOTIDE SEQUENCE [LARGE SCALE GENOMIC DNA]</scope>
    <source>
        <strain evidence="6">JCM 17459</strain>
    </source>
</reference>
<accession>A0ABP8ES08</accession>
<evidence type="ECO:0000313" key="6">
    <source>
        <dbReference type="Proteomes" id="UP001499841"/>
    </source>
</evidence>
<feature type="compositionally biased region" description="Low complexity" evidence="2">
    <location>
        <begin position="54"/>
        <end position="72"/>
    </location>
</feature>
<evidence type="ECO:0000256" key="3">
    <source>
        <dbReference type="SAM" id="SignalP"/>
    </source>
</evidence>
<name>A0ABP8ES08_9MICO</name>
<organism evidence="5 6">
    <name type="scientific">Georgenia daeguensis</name>
    <dbReference type="NCBI Taxonomy" id="908355"/>
    <lineage>
        <taxon>Bacteria</taxon>
        <taxon>Bacillati</taxon>
        <taxon>Actinomycetota</taxon>
        <taxon>Actinomycetes</taxon>
        <taxon>Micrococcales</taxon>
        <taxon>Bogoriellaceae</taxon>
        <taxon>Georgenia</taxon>
    </lineage>
</organism>
<keyword evidence="6" id="KW-1185">Reference proteome</keyword>
<evidence type="ECO:0000259" key="4">
    <source>
        <dbReference type="Pfam" id="PF01551"/>
    </source>
</evidence>
<dbReference type="Proteomes" id="UP001499841">
    <property type="component" value="Unassembled WGS sequence"/>
</dbReference>
<dbReference type="EMBL" id="BAABBA010000004">
    <property type="protein sequence ID" value="GAA4286724.1"/>
    <property type="molecule type" value="Genomic_DNA"/>
</dbReference>